<evidence type="ECO:0000313" key="2">
    <source>
        <dbReference type="EMBL" id="KIY47919.1"/>
    </source>
</evidence>
<feature type="compositionally biased region" description="Polar residues" evidence="1">
    <location>
        <begin position="77"/>
        <end position="92"/>
    </location>
</feature>
<evidence type="ECO:0000256" key="1">
    <source>
        <dbReference type="SAM" id="MobiDB-lite"/>
    </source>
</evidence>
<reference evidence="2 3" key="1">
    <citation type="journal article" date="2015" name="Fungal Genet. Biol.">
        <title>Evolution of novel wood decay mechanisms in Agaricales revealed by the genome sequences of Fistulina hepatica and Cylindrobasidium torrendii.</title>
        <authorList>
            <person name="Floudas D."/>
            <person name="Held B.W."/>
            <person name="Riley R."/>
            <person name="Nagy L.G."/>
            <person name="Koehler G."/>
            <person name="Ransdell A.S."/>
            <person name="Younus H."/>
            <person name="Chow J."/>
            <person name="Chiniquy J."/>
            <person name="Lipzen A."/>
            <person name="Tritt A."/>
            <person name="Sun H."/>
            <person name="Haridas S."/>
            <person name="LaButti K."/>
            <person name="Ohm R.A."/>
            <person name="Kues U."/>
            <person name="Blanchette R.A."/>
            <person name="Grigoriev I.V."/>
            <person name="Minto R.E."/>
            <person name="Hibbett D.S."/>
        </authorList>
    </citation>
    <scope>NUCLEOTIDE SEQUENCE [LARGE SCALE GENOMIC DNA]</scope>
    <source>
        <strain evidence="2 3">ATCC 64428</strain>
    </source>
</reference>
<dbReference type="Pfam" id="PF18758">
    <property type="entry name" value="KDZ"/>
    <property type="match status" value="1"/>
</dbReference>
<accession>A0A0D7ABY0</accession>
<dbReference type="Proteomes" id="UP000054144">
    <property type="component" value="Unassembled WGS sequence"/>
</dbReference>
<dbReference type="OrthoDB" id="3257768at2759"/>
<gene>
    <name evidence="2" type="ORF">FISHEDRAFT_44388</name>
</gene>
<organism evidence="2 3">
    <name type="scientific">Fistulina hepatica ATCC 64428</name>
    <dbReference type="NCBI Taxonomy" id="1128425"/>
    <lineage>
        <taxon>Eukaryota</taxon>
        <taxon>Fungi</taxon>
        <taxon>Dikarya</taxon>
        <taxon>Basidiomycota</taxon>
        <taxon>Agaricomycotina</taxon>
        <taxon>Agaricomycetes</taxon>
        <taxon>Agaricomycetidae</taxon>
        <taxon>Agaricales</taxon>
        <taxon>Fistulinaceae</taxon>
        <taxon>Fistulina</taxon>
    </lineage>
</organism>
<feature type="region of interest" description="Disordered" evidence="1">
    <location>
        <begin position="67"/>
        <end position="92"/>
    </location>
</feature>
<evidence type="ECO:0000313" key="3">
    <source>
        <dbReference type="Proteomes" id="UP000054144"/>
    </source>
</evidence>
<keyword evidence="3" id="KW-1185">Reference proteome</keyword>
<protein>
    <submittedName>
        <fullName evidence="2">Uncharacterized protein</fullName>
    </submittedName>
</protein>
<name>A0A0D7ABY0_9AGAR</name>
<sequence>IFGSYDIMCQYSKNFFQRMNTKFPGAWFIDTAQVTWNWLVPKFHLIAHVLKCRLNFSFNFERGVGRTEGEAPERNWGSLNPLASQTKEMGPG</sequence>
<feature type="non-terminal residue" evidence="2">
    <location>
        <position position="1"/>
    </location>
</feature>
<dbReference type="AlphaFoldDB" id="A0A0D7ABY0"/>
<dbReference type="InterPro" id="IPR040521">
    <property type="entry name" value="KDZ"/>
</dbReference>
<dbReference type="EMBL" id="KN881914">
    <property type="protein sequence ID" value="KIY47919.1"/>
    <property type="molecule type" value="Genomic_DNA"/>
</dbReference>
<proteinExistence type="predicted"/>